<dbReference type="InterPro" id="IPR011528">
    <property type="entry name" value="NERD"/>
</dbReference>
<dbReference type="Proteomes" id="UP000480185">
    <property type="component" value="Unassembled WGS sequence"/>
</dbReference>
<name>A0A6G1X8R2_9BACI</name>
<feature type="domain" description="NERD" evidence="1">
    <location>
        <begin position="41"/>
        <end position="158"/>
    </location>
</feature>
<organism evidence="2 3">
    <name type="scientific">Salinibacillus xinjiangensis</name>
    <dbReference type="NCBI Taxonomy" id="1229268"/>
    <lineage>
        <taxon>Bacteria</taxon>
        <taxon>Bacillati</taxon>
        <taxon>Bacillota</taxon>
        <taxon>Bacilli</taxon>
        <taxon>Bacillales</taxon>
        <taxon>Bacillaceae</taxon>
        <taxon>Salinibacillus</taxon>
    </lineage>
</organism>
<reference evidence="2 3" key="1">
    <citation type="submission" date="2019-11" db="EMBL/GenBank/DDBJ databases">
        <authorList>
            <person name="Li J."/>
        </authorList>
    </citation>
    <scope>NUCLEOTIDE SEQUENCE [LARGE SCALE GENOMIC DNA]</scope>
    <source>
        <strain evidence="2 3">J4</strain>
    </source>
</reference>
<sequence>MLVLNHAVSMRIKKLQALLRRLPDNHPKRPAIEEELGKCVAGQKGEKSLDYYLSFLPEKEFLILHGLRLPYQSFYFQMDTILLSKSFILIVEAKNISGHLLFDDTFKQLIRTKDDGTREVFPDPLQQVKHQKFQFHNWLKEHKFPNIPLEHLVVMTNPNCILKTTNPESVYVKKVLHSTYLLEKIEQIQQSYIKEAATNKQIHNLSKRLMKRNEPEDPDFFDKFNMVKSELIPGVQCPSCSTSPMFRKNGKWQCPQCPTSSRDAHMQALIDYSLLIDNSLTNREARKYLQIESPTVSYKILRSLNTQYQGSTKSRVYDLKF</sequence>
<dbReference type="EMBL" id="WJNH01000009">
    <property type="protein sequence ID" value="MRG87393.1"/>
    <property type="molecule type" value="Genomic_DNA"/>
</dbReference>
<dbReference type="AlphaFoldDB" id="A0A6G1X8R2"/>
<evidence type="ECO:0000259" key="1">
    <source>
        <dbReference type="PROSITE" id="PS50965"/>
    </source>
</evidence>
<dbReference type="OrthoDB" id="569879at2"/>
<evidence type="ECO:0000313" key="2">
    <source>
        <dbReference type="EMBL" id="MRG87393.1"/>
    </source>
</evidence>
<keyword evidence="3" id="KW-1185">Reference proteome</keyword>
<dbReference type="PROSITE" id="PS50965">
    <property type="entry name" value="NERD"/>
    <property type="match status" value="1"/>
</dbReference>
<accession>A0A6G1X8R2</accession>
<comment type="caution">
    <text evidence="2">The sequence shown here is derived from an EMBL/GenBank/DDBJ whole genome shotgun (WGS) entry which is preliminary data.</text>
</comment>
<protein>
    <submittedName>
        <fullName evidence="2">NERD domain-containing protein</fullName>
    </submittedName>
</protein>
<evidence type="ECO:0000313" key="3">
    <source>
        <dbReference type="Proteomes" id="UP000480185"/>
    </source>
</evidence>
<dbReference type="Pfam" id="PF08378">
    <property type="entry name" value="NERD"/>
    <property type="match status" value="1"/>
</dbReference>
<dbReference type="RefSeq" id="WP_153729287.1">
    <property type="nucleotide sequence ID" value="NZ_WJNH01000009.1"/>
</dbReference>
<gene>
    <name evidence="2" type="ORF">GH754_13940</name>
</gene>
<proteinExistence type="predicted"/>